<dbReference type="OrthoDB" id="10658631at2759"/>
<accession>A0A0C3Q6D7</accession>
<dbReference type="HOGENOM" id="CLU_1273081_0_0_1"/>
<dbReference type="Proteomes" id="UP000054248">
    <property type="component" value="Unassembled WGS sequence"/>
</dbReference>
<feature type="region of interest" description="Disordered" evidence="1">
    <location>
        <begin position="89"/>
        <end position="108"/>
    </location>
</feature>
<evidence type="ECO:0000313" key="2">
    <source>
        <dbReference type="EMBL" id="KIO18839.1"/>
    </source>
</evidence>
<evidence type="ECO:0008006" key="4">
    <source>
        <dbReference type="Google" id="ProtNLM"/>
    </source>
</evidence>
<evidence type="ECO:0000313" key="3">
    <source>
        <dbReference type="Proteomes" id="UP000054248"/>
    </source>
</evidence>
<gene>
    <name evidence="2" type="ORF">M407DRAFT_31486</name>
</gene>
<protein>
    <recommendedName>
        <fullName evidence="4">Protein kinase domain-containing protein</fullName>
    </recommendedName>
</protein>
<dbReference type="EMBL" id="KN823256">
    <property type="protein sequence ID" value="KIO18839.1"/>
    <property type="molecule type" value="Genomic_DNA"/>
</dbReference>
<dbReference type="AlphaFoldDB" id="A0A0C3Q6D7"/>
<evidence type="ECO:0000256" key="1">
    <source>
        <dbReference type="SAM" id="MobiDB-lite"/>
    </source>
</evidence>
<reference evidence="3" key="2">
    <citation type="submission" date="2015-01" db="EMBL/GenBank/DDBJ databases">
        <title>Evolutionary Origins and Diversification of the Mycorrhizal Mutualists.</title>
        <authorList>
            <consortium name="DOE Joint Genome Institute"/>
            <consortium name="Mycorrhizal Genomics Consortium"/>
            <person name="Kohler A."/>
            <person name="Kuo A."/>
            <person name="Nagy L.G."/>
            <person name="Floudas D."/>
            <person name="Copeland A."/>
            <person name="Barry K.W."/>
            <person name="Cichocki N."/>
            <person name="Veneault-Fourrey C."/>
            <person name="LaButti K."/>
            <person name="Lindquist E.A."/>
            <person name="Lipzen A."/>
            <person name="Lundell T."/>
            <person name="Morin E."/>
            <person name="Murat C."/>
            <person name="Riley R."/>
            <person name="Ohm R."/>
            <person name="Sun H."/>
            <person name="Tunlid A."/>
            <person name="Henrissat B."/>
            <person name="Grigoriev I.V."/>
            <person name="Hibbett D.S."/>
            <person name="Martin F."/>
        </authorList>
    </citation>
    <scope>NUCLEOTIDE SEQUENCE [LARGE SCALE GENOMIC DNA]</scope>
    <source>
        <strain evidence="3">MUT 4182</strain>
    </source>
</reference>
<proteinExistence type="predicted"/>
<name>A0A0C3Q6D7_9AGAM</name>
<organism evidence="2 3">
    <name type="scientific">Tulasnella calospora MUT 4182</name>
    <dbReference type="NCBI Taxonomy" id="1051891"/>
    <lineage>
        <taxon>Eukaryota</taxon>
        <taxon>Fungi</taxon>
        <taxon>Dikarya</taxon>
        <taxon>Basidiomycota</taxon>
        <taxon>Agaricomycotina</taxon>
        <taxon>Agaricomycetes</taxon>
        <taxon>Cantharellales</taxon>
        <taxon>Tulasnellaceae</taxon>
        <taxon>Tulasnella</taxon>
    </lineage>
</organism>
<reference evidence="2 3" key="1">
    <citation type="submission" date="2014-04" db="EMBL/GenBank/DDBJ databases">
        <authorList>
            <consortium name="DOE Joint Genome Institute"/>
            <person name="Kuo A."/>
            <person name="Girlanda M."/>
            <person name="Perotto S."/>
            <person name="Kohler A."/>
            <person name="Nagy L.G."/>
            <person name="Floudas D."/>
            <person name="Copeland A."/>
            <person name="Barry K.W."/>
            <person name="Cichocki N."/>
            <person name="Veneault-Fourrey C."/>
            <person name="LaButti K."/>
            <person name="Lindquist E.A."/>
            <person name="Lipzen A."/>
            <person name="Lundell T."/>
            <person name="Morin E."/>
            <person name="Murat C."/>
            <person name="Sun H."/>
            <person name="Tunlid A."/>
            <person name="Henrissat B."/>
            <person name="Grigoriev I.V."/>
            <person name="Hibbett D.S."/>
            <person name="Martin F."/>
            <person name="Nordberg H.P."/>
            <person name="Cantor M.N."/>
            <person name="Hua S.X."/>
        </authorList>
    </citation>
    <scope>NUCLEOTIDE SEQUENCE [LARGE SCALE GENOMIC DNA]</scope>
    <source>
        <strain evidence="2 3">MUT 4182</strain>
    </source>
</reference>
<sequence>MAAWFSRTRSEHQVISALIKYQPPAELVDSGLRDDGLKTLLAKCWNKDPSARPSASKCQLYLPIPGGSEAQLPGTRVSLSSAAQLVANSNFPQPRPSTAVDSPFGSEEPWDTLSGVDSTLGTSGNVRQHGPVLHLFPTLRVDEESLAKSAWNPTSLGNDPTFGTSGGARQESVFAQVLEPLEPGYPLLSGKDIHGTSSRGVSTVKSIVKPFTCPICK</sequence>
<keyword evidence="3" id="KW-1185">Reference proteome</keyword>